<dbReference type="Proteomes" id="UP001204486">
    <property type="component" value="Unassembled WGS sequence"/>
</dbReference>
<dbReference type="EMBL" id="QRIN01000009">
    <property type="protein sequence ID" value="RHG68074.1"/>
    <property type="molecule type" value="Genomic_DNA"/>
</dbReference>
<proteinExistence type="predicted"/>
<evidence type="ECO:0000313" key="2">
    <source>
        <dbReference type="EMBL" id="MCP9547872.1"/>
    </source>
</evidence>
<reference evidence="4" key="3">
    <citation type="submission" date="2022-11" db="EMBL/GenBank/DDBJ databases">
        <title>Genomic repertoires linked with pathogenic potency of arthritogenic Prevotella copri isolated from the gut of rheumatoid arthritis patients.</title>
        <authorList>
            <person name="Nii T."/>
            <person name="Maeda Y."/>
            <person name="Motooka D."/>
            <person name="Naito M."/>
            <person name="Matsumoto Y."/>
            <person name="Ogawa T."/>
            <person name="Oguro-Igashira E."/>
            <person name="Kishikawa T."/>
            <person name="Yamashita M."/>
            <person name="Koizumi S."/>
            <person name="Kurakawa T."/>
            <person name="Okumura R."/>
            <person name="Kayama H."/>
            <person name="Murakami M."/>
            <person name="Sakaguchi T."/>
            <person name="Das B."/>
            <person name="Nakamura S."/>
            <person name="Okada Y."/>
            <person name="Kumanogoh A."/>
            <person name="Takeda K."/>
        </authorList>
    </citation>
    <scope>NUCLEOTIDE SEQUENCE</scope>
    <source>
        <strain evidence="4">N016-13</strain>
    </source>
</reference>
<evidence type="ECO:0000313" key="3">
    <source>
        <dbReference type="EMBL" id="MCP9600983.1"/>
    </source>
</evidence>
<feature type="domain" description="N-acetyltransferase" evidence="1">
    <location>
        <begin position="6"/>
        <end position="166"/>
    </location>
</feature>
<organism evidence="5 7">
    <name type="scientific">Segatella copri</name>
    <dbReference type="NCBI Taxonomy" id="165179"/>
    <lineage>
        <taxon>Bacteria</taxon>
        <taxon>Pseudomonadati</taxon>
        <taxon>Bacteroidota</taxon>
        <taxon>Bacteroidia</taxon>
        <taxon>Bacteroidales</taxon>
        <taxon>Prevotellaceae</taxon>
        <taxon>Segatella</taxon>
    </lineage>
</organism>
<evidence type="ECO:0000313" key="5">
    <source>
        <dbReference type="EMBL" id="RGS14255.1"/>
    </source>
</evidence>
<dbReference type="AlphaFoldDB" id="A0A3R5YNV7"/>
<reference evidence="7 8" key="1">
    <citation type="submission" date="2018-08" db="EMBL/GenBank/DDBJ databases">
        <title>A genome reference for cultivated species of the human gut microbiota.</title>
        <authorList>
            <person name="Zou Y."/>
            <person name="Xue W."/>
            <person name="Luo G."/>
        </authorList>
    </citation>
    <scope>NUCLEOTIDE SEQUENCE [LARGE SCALE GENOMIC DNA]</scope>
    <source>
        <strain evidence="5 7">AF24-12</strain>
        <strain evidence="6 8">AM22-1</strain>
    </source>
</reference>
<dbReference type="EMBL" id="JAPDUS010000038">
    <property type="protein sequence ID" value="MCW4094724.1"/>
    <property type="molecule type" value="Genomic_DNA"/>
</dbReference>
<accession>A0A3R5YNV7</accession>
<evidence type="ECO:0000313" key="8">
    <source>
        <dbReference type="Proteomes" id="UP000286501"/>
    </source>
</evidence>
<dbReference type="Proteomes" id="UP001209074">
    <property type="component" value="Unassembled WGS sequence"/>
</dbReference>
<reference evidence="2" key="2">
    <citation type="submission" date="2022-07" db="EMBL/GenBank/DDBJ databases">
        <title>Prevotella copri.</title>
        <authorList>
            <person name="Yang C."/>
        </authorList>
    </citation>
    <scope>NUCLEOTIDE SEQUENCE</scope>
    <source>
        <strain evidence="3">HF1476</strain>
        <strain evidence="2">HF1805</strain>
    </source>
</reference>
<dbReference type="RefSeq" id="WP_118086013.1">
    <property type="nucleotide sequence ID" value="NZ_JANDWK010000049.1"/>
</dbReference>
<dbReference type="GO" id="GO:0016747">
    <property type="term" value="F:acyltransferase activity, transferring groups other than amino-acyl groups"/>
    <property type="evidence" value="ECO:0007669"/>
    <property type="project" value="InterPro"/>
</dbReference>
<dbReference type="Proteomes" id="UP000283872">
    <property type="component" value="Unassembled WGS sequence"/>
</dbReference>
<dbReference type="Pfam" id="PF13302">
    <property type="entry name" value="Acetyltransf_3"/>
    <property type="match status" value="1"/>
</dbReference>
<dbReference type="PROSITE" id="PS51186">
    <property type="entry name" value="GNAT"/>
    <property type="match status" value="1"/>
</dbReference>
<dbReference type="Proteomes" id="UP000286501">
    <property type="component" value="Unassembled WGS sequence"/>
</dbReference>
<dbReference type="EMBL" id="JANDWN010000050">
    <property type="protein sequence ID" value="MCP9600983.1"/>
    <property type="molecule type" value="Genomic_DNA"/>
</dbReference>
<comment type="caution">
    <text evidence="5">The sequence shown here is derived from an EMBL/GenBank/DDBJ whole genome shotgun (WGS) entry which is preliminary data.</text>
</comment>
<dbReference type="PANTHER" id="PTHR43415">
    <property type="entry name" value="SPERMIDINE N(1)-ACETYLTRANSFERASE"/>
    <property type="match status" value="1"/>
</dbReference>
<dbReference type="Proteomes" id="UP001205506">
    <property type="component" value="Unassembled WGS sequence"/>
</dbReference>
<name>A0A3R5YNV7_9BACT</name>
<evidence type="ECO:0000259" key="1">
    <source>
        <dbReference type="PROSITE" id="PS51186"/>
    </source>
</evidence>
<dbReference type="EMBL" id="QRVA01000028">
    <property type="protein sequence ID" value="RGS14255.1"/>
    <property type="molecule type" value="Genomic_DNA"/>
</dbReference>
<dbReference type="InterPro" id="IPR000182">
    <property type="entry name" value="GNAT_dom"/>
</dbReference>
<dbReference type="CDD" id="cd04301">
    <property type="entry name" value="NAT_SF"/>
    <property type="match status" value="1"/>
</dbReference>
<dbReference type="PANTHER" id="PTHR43415:SF3">
    <property type="entry name" value="GNAT-FAMILY ACETYLTRANSFERASE"/>
    <property type="match status" value="1"/>
</dbReference>
<dbReference type="InterPro" id="IPR016181">
    <property type="entry name" value="Acyl_CoA_acyltransferase"/>
</dbReference>
<evidence type="ECO:0000313" key="6">
    <source>
        <dbReference type="EMBL" id="RHG68074.1"/>
    </source>
</evidence>
<dbReference type="Gene3D" id="3.40.630.30">
    <property type="match status" value="1"/>
</dbReference>
<keyword evidence="5" id="KW-0808">Transferase</keyword>
<sequence>MKEPNIRLRALELEDLDFLYQIENDDRLWELGVSNVPYSRRVLLDYITNASADIYIDNQVRLIVENEQNEQVGILDLTDFDPRHRRAELGIVIKKEFQGKGYAKASVGRLLQYARKILHLQQIYAIIGIRNQKAAKMLQSVGFEGNNVLKQWLCSQVGYEDAMFFQYFL</sequence>
<dbReference type="EMBL" id="JANDWU010000001">
    <property type="protein sequence ID" value="MCP9547872.1"/>
    <property type="molecule type" value="Genomic_DNA"/>
</dbReference>
<protein>
    <submittedName>
        <fullName evidence="2 5">N-acetyltransferase</fullName>
    </submittedName>
</protein>
<dbReference type="SUPFAM" id="SSF55729">
    <property type="entry name" value="Acyl-CoA N-acyltransferases (Nat)"/>
    <property type="match status" value="1"/>
</dbReference>
<gene>
    <name evidence="6" type="ORF">DW250_03105</name>
    <name evidence="5" type="ORF">DWY11_10930</name>
    <name evidence="3" type="ORF">NNC55_13645</name>
    <name evidence="2" type="ORF">NNC68_00030</name>
    <name evidence="4" type="ORF">ONT05_14455</name>
</gene>
<evidence type="ECO:0000313" key="7">
    <source>
        <dbReference type="Proteomes" id="UP000283872"/>
    </source>
</evidence>
<evidence type="ECO:0000313" key="4">
    <source>
        <dbReference type="EMBL" id="MCW4094724.1"/>
    </source>
</evidence>